<protein>
    <submittedName>
        <fullName evidence="3">Uncharacterized protein</fullName>
    </submittedName>
</protein>
<keyword evidence="2" id="KW-0472">Membrane</keyword>
<dbReference type="Proteomes" id="UP000811246">
    <property type="component" value="Chromosome 7"/>
</dbReference>
<evidence type="ECO:0000313" key="3">
    <source>
        <dbReference type="EMBL" id="KAG6703235.1"/>
    </source>
</evidence>
<keyword evidence="2" id="KW-0812">Transmembrane</keyword>
<feature type="compositionally biased region" description="Polar residues" evidence="1">
    <location>
        <begin position="7"/>
        <end position="25"/>
    </location>
</feature>
<name>A0A922JD43_CARIL</name>
<gene>
    <name evidence="3" type="ORF">I3842_07G074400</name>
</gene>
<feature type="transmembrane region" description="Helical" evidence="2">
    <location>
        <begin position="79"/>
        <end position="102"/>
    </location>
</feature>
<reference evidence="3" key="1">
    <citation type="submission" date="2021-01" db="EMBL/GenBank/DDBJ databases">
        <authorList>
            <person name="Lovell J.T."/>
            <person name="Bentley N."/>
            <person name="Bhattarai G."/>
            <person name="Jenkins J.W."/>
            <person name="Sreedasyam A."/>
            <person name="Alarcon Y."/>
            <person name="Bock C."/>
            <person name="Boston L."/>
            <person name="Carlson J."/>
            <person name="Cervantes K."/>
            <person name="Clermont K."/>
            <person name="Krom N."/>
            <person name="Kubenka K."/>
            <person name="Mamidi S."/>
            <person name="Mattison C."/>
            <person name="Monteros M."/>
            <person name="Pisani C."/>
            <person name="Plott C."/>
            <person name="Rajasekar S."/>
            <person name="Rhein H.S."/>
            <person name="Rohla C."/>
            <person name="Song M."/>
            <person name="Hilaire R.S."/>
            <person name="Shu S."/>
            <person name="Wells L."/>
            <person name="Wang X."/>
            <person name="Webber J."/>
            <person name="Heerema R.J."/>
            <person name="Klein P."/>
            <person name="Conner P."/>
            <person name="Grauke L."/>
            <person name="Grimwood J."/>
            <person name="Schmutz J."/>
            <person name="Randall J.J."/>
        </authorList>
    </citation>
    <scope>NUCLEOTIDE SEQUENCE</scope>
    <source>
        <tissue evidence="3">Leaf</tissue>
    </source>
</reference>
<dbReference type="AlphaFoldDB" id="A0A922JD43"/>
<comment type="caution">
    <text evidence="3">The sequence shown here is derived from an EMBL/GenBank/DDBJ whole genome shotgun (WGS) entry which is preliminary data.</text>
</comment>
<dbReference type="EMBL" id="CM031831">
    <property type="protein sequence ID" value="KAG6703235.1"/>
    <property type="molecule type" value="Genomic_DNA"/>
</dbReference>
<organism evidence="3 4">
    <name type="scientific">Carya illinoinensis</name>
    <name type="common">Pecan</name>
    <dbReference type="NCBI Taxonomy" id="32201"/>
    <lineage>
        <taxon>Eukaryota</taxon>
        <taxon>Viridiplantae</taxon>
        <taxon>Streptophyta</taxon>
        <taxon>Embryophyta</taxon>
        <taxon>Tracheophyta</taxon>
        <taxon>Spermatophyta</taxon>
        <taxon>Magnoliopsida</taxon>
        <taxon>eudicotyledons</taxon>
        <taxon>Gunneridae</taxon>
        <taxon>Pentapetalae</taxon>
        <taxon>rosids</taxon>
        <taxon>fabids</taxon>
        <taxon>Fagales</taxon>
        <taxon>Juglandaceae</taxon>
        <taxon>Carya</taxon>
    </lineage>
</organism>
<accession>A0A922JD43</accession>
<evidence type="ECO:0000256" key="2">
    <source>
        <dbReference type="SAM" id="Phobius"/>
    </source>
</evidence>
<feature type="region of interest" description="Disordered" evidence="1">
    <location>
        <begin position="1"/>
        <end position="25"/>
    </location>
</feature>
<evidence type="ECO:0000313" key="4">
    <source>
        <dbReference type="Proteomes" id="UP000811246"/>
    </source>
</evidence>
<sequence length="111" mass="12368">MRLTERANMQTIHSDSTHGTQTHGQLTPCRTARHDAALNNTHALGCCSTHTCMTDIHHSVSHGWTEGRKRGRVMSGLNVGDLISFIFPFTFNFCLFKLLSFISPCTFNSSI</sequence>
<proteinExistence type="predicted"/>
<keyword evidence="2" id="KW-1133">Transmembrane helix</keyword>
<evidence type="ECO:0000256" key="1">
    <source>
        <dbReference type="SAM" id="MobiDB-lite"/>
    </source>
</evidence>